<dbReference type="Proteomes" id="UP000681722">
    <property type="component" value="Unassembled WGS sequence"/>
</dbReference>
<dbReference type="EMBL" id="CAJOBC010004274">
    <property type="protein sequence ID" value="CAF3821597.1"/>
    <property type="molecule type" value="Genomic_DNA"/>
</dbReference>
<dbReference type="Proteomes" id="UP000663829">
    <property type="component" value="Unassembled WGS sequence"/>
</dbReference>
<evidence type="ECO:0000313" key="4">
    <source>
        <dbReference type="Proteomes" id="UP000663829"/>
    </source>
</evidence>
<comment type="caution">
    <text evidence="2">The sequence shown here is derived from an EMBL/GenBank/DDBJ whole genome shotgun (WGS) entry which is preliminary data.</text>
</comment>
<evidence type="ECO:0000313" key="2">
    <source>
        <dbReference type="EMBL" id="CAF1052172.1"/>
    </source>
</evidence>
<dbReference type="AlphaFoldDB" id="A0A814KG71"/>
<name>A0A814KG71_9BILA</name>
<evidence type="ECO:0000313" key="3">
    <source>
        <dbReference type="EMBL" id="CAF3821597.1"/>
    </source>
</evidence>
<accession>A0A814KG71</accession>
<feature type="region of interest" description="Disordered" evidence="1">
    <location>
        <begin position="135"/>
        <end position="155"/>
    </location>
</feature>
<reference evidence="2" key="1">
    <citation type="submission" date="2021-02" db="EMBL/GenBank/DDBJ databases">
        <authorList>
            <person name="Nowell W R."/>
        </authorList>
    </citation>
    <scope>NUCLEOTIDE SEQUENCE</scope>
</reference>
<proteinExistence type="predicted"/>
<keyword evidence="4" id="KW-1185">Reference proteome</keyword>
<dbReference type="EMBL" id="CAJNOQ010004274">
    <property type="protein sequence ID" value="CAF1052172.1"/>
    <property type="molecule type" value="Genomic_DNA"/>
</dbReference>
<organism evidence="2 4">
    <name type="scientific">Didymodactylos carnosus</name>
    <dbReference type="NCBI Taxonomy" id="1234261"/>
    <lineage>
        <taxon>Eukaryota</taxon>
        <taxon>Metazoa</taxon>
        <taxon>Spiralia</taxon>
        <taxon>Gnathifera</taxon>
        <taxon>Rotifera</taxon>
        <taxon>Eurotatoria</taxon>
        <taxon>Bdelloidea</taxon>
        <taxon>Philodinida</taxon>
        <taxon>Philodinidae</taxon>
        <taxon>Didymodactylos</taxon>
    </lineage>
</organism>
<gene>
    <name evidence="2" type="ORF">GPM918_LOCUS16340</name>
    <name evidence="3" type="ORF">SRO942_LOCUS16340</name>
</gene>
<sequence>MCSTTIEATTSVQNNTVLMKKSPITSSARQFNEQQTDPTASLADIIQKAIKDSQAIILNKMNELKLKCVIGSNEQLNMKKQLEQNIVPQMNGLTGRISSLCSKLGQTGIIKVDEEQKSLSQVAQLEHLYQIQQKRVHSQPNEEDRNMHTISNYAL</sequence>
<evidence type="ECO:0000256" key="1">
    <source>
        <dbReference type="SAM" id="MobiDB-lite"/>
    </source>
</evidence>
<protein>
    <submittedName>
        <fullName evidence="2">Uncharacterized protein</fullName>
    </submittedName>
</protein>